<sequence length="233" mass="25847">MGSCVSVHKDHESAMKLRLSYGSKNDKIVSTGGDPTVADVALKSNPIYDVRDFGRKEETFFDSQPWLESDCEDDFSSVNGDFIPSRGSTPVHHSFSVGNPVSVPVSSPADKKKKLSDLFKESLQVDRDLDEQHVVGNLNVDAAEVKAEVLSVDLPPKSADERPNVSGANFAYTSERTLNVVFRPEDKSAKSCLPRLISSRSFSERRNRMSPSRSVGREINRVRSFCRTYMVKA</sequence>
<evidence type="ECO:0000313" key="2">
    <source>
        <dbReference type="Proteomes" id="UP000594638"/>
    </source>
</evidence>
<dbReference type="PANTHER" id="PTHR34280:SF2">
    <property type="entry name" value="OS01G0920100 PROTEIN"/>
    <property type="match status" value="1"/>
</dbReference>
<reference evidence="1 2" key="1">
    <citation type="submission" date="2019-12" db="EMBL/GenBank/DDBJ databases">
        <authorList>
            <person name="Alioto T."/>
            <person name="Alioto T."/>
            <person name="Gomez Garrido J."/>
        </authorList>
    </citation>
    <scope>NUCLEOTIDE SEQUENCE [LARGE SCALE GENOMIC DNA]</scope>
</reference>
<accession>A0A8S0QFM9</accession>
<dbReference type="AlphaFoldDB" id="A0A8S0QFM9"/>
<dbReference type="OrthoDB" id="1925325at2759"/>
<comment type="caution">
    <text evidence="1">The sequence shown here is derived from an EMBL/GenBank/DDBJ whole genome shotgun (WGS) entry which is preliminary data.</text>
</comment>
<keyword evidence="2" id="KW-1185">Reference proteome</keyword>
<organism evidence="1 2">
    <name type="scientific">Olea europaea subsp. europaea</name>
    <dbReference type="NCBI Taxonomy" id="158383"/>
    <lineage>
        <taxon>Eukaryota</taxon>
        <taxon>Viridiplantae</taxon>
        <taxon>Streptophyta</taxon>
        <taxon>Embryophyta</taxon>
        <taxon>Tracheophyta</taxon>
        <taxon>Spermatophyta</taxon>
        <taxon>Magnoliopsida</taxon>
        <taxon>eudicotyledons</taxon>
        <taxon>Gunneridae</taxon>
        <taxon>Pentapetalae</taxon>
        <taxon>asterids</taxon>
        <taxon>lamiids</taxon>
        <taxon>Lamiales</taxon>
        <taxon>Oleaceae</taxon>
        <taxon>Oleeae</taxon>
        <taxon>Olea</taxon>
    </lineage>
</organism>
<dbReference type="Gramene" id="OE9A120080T2">
    <property type="protein sequence ID" value="OE9A120080C2"/>
    <property type="gene ID" value="OE9A120080"/>
</dbReference>
<proteinExistence type="predicted"/>
<dbReference type="PANTHER" id="PTHR34280">
    <property type="entry name" value="OS01G0920100 PROTEIN"/>
    <property type="match status" value="1"/>
</dbReference>
<protein>
    <submittedName>
        <fullName evidence="1">Uncharacterized protein</fullName>
    </submittedName>
</protein>
<gene>
    <name evidence="1" type="ORF">OLEA9_A120080</name>
</gene>
<name>A0A8S0QFM9_OLEEU</name>
<evidence type="ECO:0000313" key="1">
    <source>
        <dbReference type="EMBL" id="CAA2966007.1"/>
    </source>
</evidence>
<dbReference type="Gramene" id="OE9A120080T1">
    <property type="protein sequence ID" value="OE9A120080C1"/>
    <property type="gene ID" value="OE9A120080"/>
</dbReference>
<dbReference type="Proteomes" id="UP000594638">
    <property type="component" value="Unassembled WGS sequence"/>
</dbReference>
<dbReference type="InterPro" id="IPR038947">
    <property type="entry name" value="At3g27210-like"/>
</dbReference>
<dbReference type="EMBL" id="CACTIH010001851">
    <property type="protein sequence ID" value="CAA2966007.1"/>
    <property type="molecule type" value="Genomic_DNA"/>
</dbReference>